<dbReference type="HOGENOM" id="CLU_1455732_0_0_1"/>
<evidence type="ECO:0000256" key="2">
    <source>
        <dbReference type="SAM" id="Phobius"/>
    </source>
</evidence>
<dbReference type="InParanoid" id="E3LV60"/>
<feature type="transmembrane region" description="Helical" evidence="2">
    <location>
        <begin position="12"/>
        <end position="36"/>
    </location>
</feature>
<feature type="transmembrane region" description="Helical" evidence="2">
    <location>
        <begin position="76"/>
        <end position="104"/>
    </location>
</feature>
<evidence type="ECO:0000313" key="4">
    <source>
        <dbReference type="Proteomes" id="UP000008281"/>
    </source>
</evidence>
<evidence type="ECO:0000313" key="3">
    <source>
        <dbReference type="EMBL" id="EFP12566.1"/>
    </source>
</evidence>
<evidence type="ECO:0000256" key="1">
    <source>
        <dbReference type="SAM" id="MobiDB-lite"/>
    </source>
</evidence>
<dbReference type="EMBL" id="DS268416">
    <property type="protein sequence ID" value="EFP12566.1"/>
    <property type="molecule type" value="Genomic_DNA"/>
</dbReference>
<feature type="compositionally biased region" description="Acidic residues" evidence="1">
    <location>
        <begin position="124"/>
        <end position="137"/>
    </location>
</feature>
<dbReference type="Proteomes" id="UP000008281">
    <property type="component" value="Unassembled WGS sequence"/>
</dbReference>
<feature type="compositionally biased region" description="Basic and acidic residues" evidence="1">
    <location>
        <begin position="138"/>
        <end position="148"/>
    </location>
</feature>
<feature type="compositionally biased region" description="Basic and acidic residues" evidence="1">
    <location>
        <begin position="155"/>
        <end position="167"/>
    </location>
</feature>
<keyword evidence="2" id="KW-0812">Transmembrane</keyword>
<keyword evidence="2" id="KW-0472">Membrane</keyword>
<dbReference type="eggNOG" id="ENOG502TJ4P">
    <property type="taxonomic scope" value="Eukaryota"/>
</dbReference>
<gene>
    <name evidence="3" type="ORF">CRE_29469</name>
</gene>
<keyword evidence="2" id="KW-1133">Transmembrane helix</keyword>
<keyword evidence="4" id="KW-1185">Reference proteome</keyword>
<organism evidence="4">
    <name type="scientific">Caenorhabditis remanei</name>
    <name type="common">Caenorhabditis vulgaris</name>
    <dbReference type="NCBI Taxonomy" id="31234"/>
    <lineage>
        <taxon>Eukaryota</taxon>
        <taxon>Metazoa</taxon>
        <taxon>Ecdysozoa</taxon>
        <taxon>Nematoda</taxon>
        <taxon>Chromadorea</taxon>
        <taxon>Rhabditida</taxon>
        <taxon>Rhabditina</taxon>
        <taxon>Rhabditomorpha</taxon>
        <taxon>Rhabditoidea</taxon>
        <taxon>Rhabditidae</taxon>
        <taxon>Peloderinae</taxon>
        <taxon>Caenorhabditis</taxon>
    </lineage>
</organism>
<accession>E3LV60</accession>
<name>E3LV60_CAERE</name>
<reference evidence="3" key="1">
    <citation type="submission" date="2007-07" db="EMBL/GenBank/DDBJ databases">
        <title>PCAP assembly of the Caenorhabditis remanei genome.</title>
        <authorList>
            <consortium name="The Caenorhabditis remanei Sequencing Consortium"/>
            <person name="Wilson R.K."/>
        </authorList>
    </citation>
    <scope>NUCLEOTIDE SEQUENCE [LARGE SCALE GENOMIC DNA]</scope>
    <source>
        <strain evidence="3">PB4641</strain>
    </source>
</reference>
<sequence length="186" mass="20616">MTKMKQDVVLKGLGGLTMIPFGVSVGFLGYNGYVLFYEKLKYVWPPFVLKEVQSPVPPGTPITAEDMVVYFTKVQISAITFAMFAVVSILVYCSFILANLSFLYKAPQPLPRPRRRAPMKRHEEEDDVDETDGDDNEKEEKGEKDKNEKSKRKKKEENPNDKARSEKGTGAGTEPGTGTGTGTGAD</sequence>
<proteinExistence type="predicted"/>
<dbReference type="AlphaFoldDB" id="E3LV60"/>
<feature type="region of interest" description="Disordered" evidence="1">
    <location>
        <begin position="111"/>
        <end position="186"/>
    </location>
</feature>
<feature type="compositionally biased region" description="Gly residues" evidence="1">
    <location>
        <begin position="169"/>
        <end position="186"/>
    </location>
</feature>
<dbReference type="OrthoDB" id="5883361at2759"/>
<protein>
    <submittedName>
        <fullName evidence="3">Uncharacterized protein</fullName>
    </submittedName>
</protein>